<dbReference type="EMBL" id="CP048985">
    <property type="protein sequence ID" value="QID78366.1"/>
    <property type="molecule type" value="Genomic_DNA"/>
</dbReference>
<dbReference type="OrthoDB" id="4036394at2759"/>
<reference evidence="2 3" key="1">
    <citation type="journal article" date="2019" name="BMC Genomics">
        <title>Chromosome level assembly and comparative genome analysis confirm lager-brewing yeasts originated from a single hybridization.</title>
        <authorList>
            <person name="Salazar A.N."/>
            <person name="Gorter de Vries A.R."/>
            <person name="van den Broek M."/>
            <person name="Brouwers N."/>
            <person name="de la Torre Cortes P."/>
            <person name="Kuijpers N.G.A."/>
            <person name="Daran J.G."/>
            <person name="Abeel T."/>
        </authorList>
    </citation>
    <scope>NUCLEOTIDE SEQUENCE [LARGE SCALE GENOMIC DNA]</scope>
    <source>
        <strain evidence="2 3">CBS 1483</strain>
    </source>
</reference>
<feature type="region of interest" description="Disordered" evidence="1">
    <location>
        <begin position="381"/>
        <end position="403"/>
    </location>
</feature>
<sequence>MATGRIQFAVSTPCNTKGKPSGYRLFEFKNDRLALVPSERGCTKVDVNANIQAFCYLRPNGRDTSISPDATHILDSCDYMVLAKSNGFIEIISNYQYKIKNGLRLAPSYILRCTPEDFESNFFSDYMIAGLEYSQGLLYCCMCSGRIYVFVMNLPTDYIQYKNMYNPMFPDCFFKVHHDNNTTHSSEEEKLFEGSTRYTGRSRSKHICYFLLPIEPSHLRSSPVVSSFCNMYQGLPIYRPSMYLHIERGISTFHINPLDRFCFMTVSPRSPLFIRKIILPLTYVTFLSTFISLKNSIQGDTCGEILSWDNVAQQNGFGSLFSWISNKFTFDTDIINSTIWDDIVKYSGTGMLDSGIVWKQRQGHAKDDIYELFHTQDMLGSSRRNSSFSTASSEPRPLSRRRRESFQALTRDAFRERMDVPCSTKWELDSFIRGLRRNTFMVDFEIVEKISHRNGNDGVNEDDNTTDESDETMTSFLTDNYKKMDIVCIDHFVTLSAFRPRYYDEPIIKIDSLSNKNGSENGTNEEEWAESQMKVDGQVIDDETAQFKQALGNLCSFKKLFMLDDSLCFILDTHGVLLINRFEIKNTKNLLRNSKDTIRIIPHDFGLINDTIVIINDIDVGTDNVCALTFHLVVTSMAGEITVLKGEFFKNCRLGRIKLCDSLKLNRKDRFVDKLALIDYDGLNAQKRRLDYDEKDLYTFIVKKVKRD</sequence>
<protein>
    <submittedName>
        <fullName evidence="2">Uncharacterized protein</fullName>
    </submittedName>
</protein>
<feature type="compositionally biased region" description="Low complexity" evidence="1">
    <location>
        <begin position="381"/>
        <end position="396"/>
    </location>
</feature>
<organism evidence="2 3">
    <name type="scientific">Saccharomyces pastorianus</name>
    <name type="common">Lager yeast</name>
    <name type="synonym">Saccharomyces cerevisiae x Saccharomyces eubayanus</name>
    <dbReference type="NCBI Taxonomy" id="27292"/>
    <lineage>
        <taxon>Eukaryota</taxon>
        <taxon>Fungi</taxon>
        <taxon>Dikarya</taxon>
        <taxon>Ascomycota</taxon>
        <taxon>Saccharomycotina</taxon>
        <taxon>Saccharomycetes</taxon>
        <taxon>Saccharomycetales</taxon>
        <taxon>Saccharomycetaceae</taxon>
        <taxon>Saccharomyces</taxon>
    </lineage>
</organism>
<gene>
    <name evidence="2" type="ORF">GRS66_000572</name>
</gene>
<dbReference type="Proteomes" id="UP000501346">
    <property type="component" value="Chromosome ScIV"/>
</dbReference>
<name>A0A6C1DMR7_SACPS</name>
<evidence type="ECO:0000256" key="1">
    <source>
        <dbReference type="SAM" id="MobiDB-lite"/>
    </source>
</evidence>
<evidence type="ECO:0000313" key="3">
    <source>
        <dbReference type="Proteomes" id="UP000501346"/>
    </source>
</evidence>
<keyword evidence="3" id="KW-1185">Reference proteome</keyword>
<dbReference type="AlphaFoldDB" id="A0A6C1DMR7"/>
<accession>A0A6C1DMR7</accession>
<evidence type="ECO:0000313" key="2">
    <source>
        <dbReference type="EMBL" id="QID78366.1"/>
    </source>
</evidence>
<proteinExistence type="predicted"/>